<evidence type="ECO:0000313" key="2">
    <source>
        <dbReference type="Proteomes" id="UP000828390"/>
    </source>
</evidence>
<gene>
    <name evidence="1" type="ORF">DPMN_171739</name>
</gene>
<dbReference type="Proteomes" id="UP000828390">
    <property type="component" value="Unassembled WGS sequence"/>
</dbReference>
<evidence type="ECO:0000313" key="1">
    <source>
        <dbReference type="EMBL" id="KAH3770452.1"/>
    </source>
</evidence>
<name>A0A9D4IFF1_DREPO</name>
<accession>A0A9D4IFF1</accession>
<organism evidence="1 2">
    <name type="scientific">Dreissena polymorpha</name>
    <name type="common">Zebra mussel</name>
    <name type="synonym">Mytilus polymorpha</name>
    <dbReference type="NCBI Taxonomy" id="45954"/>
    <lineage>
        <taxon>Eukaryota</taxon>
        <taxon>Metazoa</taxon>
        <taxon>Spiralia</taxon>
        <taxon>Lophotrochozoa</taxon>
        <taxon>Mollusca</taxon>
        <taxon>Bivalvia</taxon>
        <taxon>Autobranchia</taxon>
        <taxon>Heteroconchia</taxon>
        <taxon>Euheterodonta</taxon>
        <taxon>Imparidentia</taxon>
        <taxon>Neoheterodontei</taxon>
        <taxon>Myida</taxon>
        <taxon>Dreissenoidea</taxon>
        <taxon>Dreissenidae</taxon>
        <taxon>Dreissena</taxon>
    </lineage>
</organism>
<keyword evidence="2" id="KW-1185">Reference proteome</keyword>
<sequence>MCATIITIINNTIIFLSSITTIIEPINSIITTIFIKITIASSSSLAASTY</sequence>
<proteinExistence type="predicted"/>
<dbReference type="AlphaFoldDB" id="A0A9D4IFF1"/>
<comment type="caution">
    <text evidence="1">The sequence shown here is derived from an EMBL/GenBank/DDBJ whole genome shotgun (WGS) entry which is preliminary data.</text>
</comment>
<reference evidence="1" key="2">
    <citation type="submission" date="2020-11" db="EMBL/GenBank/DDBJ databases">
        <authorList>
            <person name="McCartney M.A."/>
            <person name="Auch B."/>
            <person name="Kono T."/>
            <person name="Mallez S."/>
            <person name="Becker A."/>
            <person name="Gohl D.M."/>
            <person name="Silverstein K.A.T."/>
            <person name="Koren S."/>
            <person name="Bechman K.B."/>
            <person name="Herman A."/>
            <person name="Abrahante J.E."/>
            <person name="Garbe J."/>
        </authorList>
    </citation>
    <scope>NUCLEOTIDE SEQUENCE</scope>
    <source>
        <strain evidence="1">Duluth1</strain>
        <tissue evidence="1">Whole animal</tissue>
    </source>
</reference>
<dbReference type="EMBL" id="JAIWYP010000009">
    <property type="protein sequence ID" value="KAH3770452.1"/>
    <property type="molecule type" value="Genomic_DNA"/>
</dbReference>
<protein>
    <submittedName>
        <fullName evidence="1">Uncharacterized protein</fullName>
    </submittedName>
</protein>
<reference evidence="1" key="1">
    <citation type="journal article" date="2019" name="bioRxiv">
        <title>The Genome of the Zebra Mussel, Dreissena polymorpha: A Resource for Invasive Species Research.</title>
        <authorList>
            <person name="McCartney M.A."/>
            <person name="Auch B."/>
            <person name="Kono T."/>
            <person name="Mallez S."/>
            <person name="Zhang Y."/>
            <person name="Obille A."/>
            <person name="Becker A."/>
            <person name="Abrahante J.E."/>
            <person name="Garbe J."/>
            <person name="Badalamenti J.P."/>
            <person name="Herman A."/>
            <person name="Mangelson H."/>
            <person name="Liachko I."/>
            <person name="Sullivan S."/>
            <person name="Sone E.D."/>
            <person name="Koren S."/>
            <person name="Silverstein K.A.T."/>
            <person name="Beckman K.B."/>
            <person name="Gohl D.M."/>
        </authorList>
    </citation>
    <scope>NUCLEOTIDE SEQUENCE</scope>
    <source>
        <strain evidence="1">Duluth1</strain>
        <tissue evidence="1">Whole animal</tissue>
    </source>
</reference>